<gene>
    <name evidence="2" type="ORF">HU200_045859</name>
</gene>
<dbReference type="SUPFAM" id="SSF52047">
    <property type="entry name" value="RNI-like"/>
    <property type="match status" value="1"/>
</dbReference>
<dbReference type="AlphaFoldDB" id="A0A835EF67"/>
<keyword evidence="3" id="KW-1185">Reference proteome</keyword>
<organism evidence="2 3">
    <name type="scientific">Digitaria exilis</name>
    <dbReference type="NCBI Taxonomy" id="1010633"/>
    <lineage>
        <taxon>Eukaryota</taxon>
        <taxon>Viridiplantae</taxon>
        <taxon>Streptophyta</taxon>
        <taxon>Embryophyta</taxon>
        <taxon>Tracheophyta</taxon>
        <taxon>Spermatophyta</taxon>
        <taxon>Magnoliopsida</taxon>
        <taxon>Liliopsida</taxon>
        <taxon>Poales</taxon>
        <taxon>Poaceae</taxon>
        <taxon>PACMAD clade</taxon>
        <taxon>Panicoideae</taxon>
        <taxon>Panicodae</taxon>
        <taxon>Paniceae</taxon>
        <taxon>Anthephorinae</taxon>
        <taxon>Digitaria</taxon>
    </lineage>
</organism>
<dbReference type="EMBL" id="JACEFO010002125">
    <property type="protein sequence ID" value="KAF8679097.1"/>
    <property type="molecule type" value="Genomic_DNA"/>
</dbReference>
<evidence type="ECO:0000313" key="3">
    <source>
        <dbReference type="Proteomes" id="UP000636709"/>
    </source>
</evidence>
<dbReference type="InterPro" id="IPR055357">
    <property type="entry name" value="LRR_At1g61320_AtMIF1"/>
</dbReference>
<proteinExistence type="predicted"/>
<dbReference type="Pfam" id="PF23622">
    <property type="entry name" value="LRR_At1g61320_AtMIF1"/>
    <property type="match status" value="1"/>
</dbReference>
<comment type="caution">
    <text evidence="2">The sequence shown here is derived from an EMBL/GenBank/DDBJ whole genome shotgun (WGS) entry which is preliminary data.</text>
</comment>
<dbReference type="Gene3D" id="3.80.10.10">
    <property type="entry name" value="Ribonuclease Inhibitor"/>
    <property type="match status" value="1"/>
</dbReference>
<dbReference type="PANTHER" id="PTHR35545:SF27">
    <property type="entry name" value="FBD DOMAIN-CONTAINING PROTEIN"/>
    <property type="match status" value="1"/>
</dbReference>
<dbReference type="OrthoDB" id="592278at2759"/>
<dbReference type="Proteomes" id="UP000636709">
    <property type="component" value="Unassembled WGS sequence"/>
</dbReference>
<evidence type="ECO:0000259" key="1">
    <source>
        <dbReference type="Pfam" id="PF23622"/>
    </source>
</evidence>
<sequence length="281" mass="33078">MRRNLLTALIIFFSAYPSVLVCLTKLSLYNVCFFKWDIHRVLFDCSKQLNHLALFHCDGGFRSVWKINAPYSKLRVLELYSCFFEKLEIIRLPKLEKLHWDSWTSHYSPLSFDFVPSLRELHLLCATTHYHKGFNISELLRGTSKIHTLTLDFLGEKLWMHPEMKQLYSTFSKLRKLSVHGIFVEFDLTWIKAFLQVAPSVEILYIQVWEHACEVDTEARRVTFPERTNPCWDLELDNSKNLLLKELQLVGFRPLKQPVTFIRALLERAPNLERVVLKGGF</sequence>
<dbReference type="InterPro" id="IPR032675">
    <property type="entry name" value="LRR_dom_sf"/>
</dbReference>
<dbReference type="PANTHER" id="PTHR35545">
    <property type="entry name" value="F-BOX DOMAIN-CONTAINING PROTEIN"/>
    <property type="match status" value="1"/>
</dbReference>
<protein>
    <recommendedName>
        <fullName evidence="1">At1g61320/AtMIF1 LRR domain-containing protein</fullName>
    </recommendedName>
</protein>
<reference evidence="2" key="1">
    <citation type="submission" date="2020-07" db="EMBL/GenBank/DDBJ databases">
        <title>Genome sequence and genetic diversity analysis of an under-domesticated orphan crop, white fonio (Digitaria exilis).</title>
        <authorList>
            <person name="Bennetzen J.L."/>
            <person name="Chen S."/>
            <person name="Ma X."/>
            <person name="Wang X."/>
            <person name="Yssel A.E.J."/>
            <person name="Chaluvadi S.R."/>
            <person name="Johnson M."/>
            <person name="Gangashetty P."/>
            <person name="Hamidou F."/>
            <person name="Sanogo M.D."/>
            <person name="Zwaenepoel A."/>
            <person name="Wallace J."/>
            <person name="Van De Peer Y."/>
            <person name="Van Deynze A."/>
        </authorList>
    </citation>
    <scope>NUCLEOTIDE SEQUENCE</scope>
    <source>
        <tissue evidence="2">Leaves</tissue>
    </source>
</reference>
<evidence type="ECO:0000313" key="2">
    <source>
        <dbReference type="EMBL" id="KAF8679097.1"/>
    </source>
</evidence>
<accession>A0A835EF67</accession>
<feature type="domain" description="At1g61320/AtMIF1 LRR" evidence="1">
    <location>
        <begin position="19"/>
        <end position="277"/>
    </location>
</feature>
<name>A0A835EF67_9POAL</name>